<dbReference type="Proteomes" id="UP001215280">
    <property type="component" value="Unassembled WGS sequence"/>
</dbReference>
<evidence type="ECO:0000256" key="4">
    <source>
        <dbReference type="SAM" id="MobiDB-lite"/>
    </source>
</evidence>
<dbReference type="GO" id="GO:0001228">
    <property type="term" value="F:DNA-binding transcription activator activity, RNA polymerase II-specific"/>
    <property type="evidence" value="ECO:0007669"/>
    <property type="project" value="TreeGrafter"/>
</dbReference>
<keyword evidence="2" id="KW-0804">Transcription</keyword>
<dbReference type="SUPFAM" id="SSF47095">
    <property type="entry name" value="HMG-box"/>
    <property type="match status" value="1"/>
</dbReference>
<reference evidence="6" key="1">
    <citation type="submission" date="2023-03" db="EMBL/GenBank/DDBJ databases">
        <title>Massive genome expansion in bonnet fungi (Mycena s.s.) driven by repeated elements and novel gene families across ecological guilds.</title>
        <authorList>
            <consortium name="Lawrence Berkeley National Laboratory"/>
            <person name="Harder C.B."/>
            <person name="Miyauchi S."/>
            <person name="Viragh M."/>
            <person name="Kuo A."/>
            <person name="Thoen E."/>
            <person name="Andreopoulos B."/>
            <person name="Lu D."/>
            <person name="Skrede I."/>
            <person name="Drula E."/>
            <person name="Henrissat B."/>
            <person name="Morin E."/>
            <person name="Kohler A."/>
            <person name="Barry K."/>
            <person name="LaButti K."/>
            <person name="Morin E."/>
            <person name="Salamov A."/>
            <person name="Lipzen A."/>
            <person name="Mereny Z."/>
            <person name="Hegedus B."/>
            <person name="Baldrian P."/>
            <person name="Stursova M."/>
            <person name="Weitz H."/>
            <person name="Taylor A."/>
            <person name="Grigoriev I.V."/>
            <person name="Nagy L.G."/>
            <person name="Martin F."/>
            <person name="Kauserud H."/>
        </authorList>
    </citation>
    <scope>NUCLEOTIDE SEQUENCE</scope>
    <source>
        <strain evidence="6">CBHHK188m</strain>
    </source>
</reference>
<sequence length="254" mass="28869">MSFQQNIPSDRIPRPPNAFICFRSRFIRDQKAKAAQGSKGSGMRDASRQAGYVWNDMSDEEKRPYVEMATQLRDDHKAAYPDYKFAPTKKGSKSVRAAPRRPQATGSNKSQEFESLPDPEFYHNGLYSLPPLYAPIPRHGRLYLPPDLCDSKGRDEKLHWNHTFPRSERPGAWAHSPSQFGTTDATFSQQEFMLSSNTSSTSPPEMRDIACLSSEQTSPFAEYQEDFGSLCAWDDDFSRSKATSPTHSPHYRPY</sequence>
<evidence type="ECO:0000259" key="5">
    <source>
        <dbReference type="PROSITE" id="PS50118"/>
    </source>
</evidence>
<dbReference type="InterPro" id="IPR050140">
    <property type="entry name" value="SRY-related_HMG-box_TF-like"/>
</dbReference>
<dbReference type="GO" id="GO:0005634">
    <property type="term" value="C:nucleus"/>
    <property type="evidence" value="ECO:0007669"/>
    <property type="project" value="UniProtKB-UniRule"/>
</dbReference>
<feature type="region of interest" description="Disordered" evidence="4">
    <location>
        <begin position="79"/>
        <end position="116"/>
    </location>
</feature>
<evidence type="ECO:0000256" key="2">
    <source>
        <dbReference type="ARBA" id="ARBA00023163"/>
    </source>
</evidence>
<dbReference type="InterPro" id="IPR036910">
    <property type="entry name" value="HMG_box_dom_sf"/>
</dbReference>
<feature type="domain" description="HMG box" evidence="5">
    <location>
        <begin position="12"/>
        <end position="84"/>
    </location>
</feature>
<dbReference type="Gene3D" id="1.10.30.10">
    <property type="entry name" value="High mobility group box domain"/>
    <property type="match status" value="1"/>
</dbReference>
<dbReference type="EMBL" id="JARJLG010000034">
    <property type="protein sequence ID" value="KAJ7765842.1"/>
    <property type="molecule type" value="Genomic_DNA"/>
</dbReference>
<name>A0AAD7JIZ8_9AGAR</name>
<accession>A0AAD7JIZ8</accession>
<dbReference type="CDD" id="cd01389">
    <property type="entry name" value="HMG-box_ROX1-like"/>
    <property type="match status" value="1"/>
</dbReference>
<gene>
    <name evidence="6" type="ORF">DFH07DRAFT_881458</name>
</gene>
<keyword evidence="3" id="KW-0539">Nucleus</keyword>
<dbReference type="PANTHER" id="PTHR10270">
    <property type="entry name" value="SOX TRANSCRIPTION FACTOR"/>
    <property type="match status" value="1"/>
</dbReference>
<organism evidence="6 7">
    <name type="scientific">Mycena maculata</name>
    <dbReference type="NCBI Taxonomy" id="230809"/>
    <lineage>
        <taxon>Eukaryota</taxon>
        <taxon>Fungi</taxon>
        <taxon>Dikarya</taxon>
        <taxon>Basidiomycota</taxon>
        <taxon>Agaricomycotina</taxon>
        <taxon>Agaricomycetes</taxon>
        <taxon>Agaricomycetidae</taxon>
        <taxon>Agaricales</taxon>
        <taxon>Marasmiineae</taxon>
        <taxon>Mycenaceae</taxon>
        <taxon>Mycena</taxon>
    </lineage>
</organism>
<dbReference type="PANTHER" id="PTHR10270:SF161">
    <property type="entry name" value="SEX-DETERMINING REGION Y PROTEIN"/>
    <property type="match status" value="1"/>
</dbReference>
<protein>
    <submittedName>
        <fullName evidence="6">High mobility group box domain-containing protein</fullName>
    </submittedName>
</protein>
<evidence type="ECO:0000256" key="3">
    <source>
        <dbReference type="PROSITE-ProRule" id="PRU00267"/>
    </source>
</evidence>
<dbReference type="GO" id="GO:0000978">
    <property type="term" value="F:RNA polymerase II cis-regulatory region sequence-specific DNA binding"/>
    <property type="evidence" value="ECO:0007669"/>
    <property type="project" value="TreeGrafter"/>
</dbReference>
<dbReference type="InterPro" id="IPR009071">
    <property type="entry name" value="HMG_box_dom"/>
</dbReference>
<feature type="region of interest" description="Disordered" evidence="4">
    <location>
        <begin position="31"/>
        <end position="54"/>
    </location>
</feature>
<comment type="caution">
    <text evidence="6">The sequence shown here is derived from an EMBL/GenBank/DDBJ whole genome shotgun (WGS) entry which is preliminary data.</text>
</comment>
<evidence type="ECO:0000313" key="7">
    <source>
        <dbReference type="Proteomes" id="UP001215280"/>
    </source>
</evidence>
<dbReference type="PROSITE" id="PS50118">
    <property type="entry name" value="HMG_BOX_2"/>
    <property type="match status" value="1"/>
</dbReference>
<dbReference type="AlphaFoldDB" id="A0AAD7JIZ8"/>
<evidence type="ECO:0000313" key="6">
    <source>
        <dbReference type="EMBL" id="KAJ7765842.1"/>
    </source>
</evidence>
<feature type="DNA-binding region" description="HMG box" evidence="3">
    <location>
        <begin position="12"/>
        <end position="84"/>
    </location>
</feature>
<proteinExistence type="predicted"/>
<evidence type="ECO:0000256" key="1">
    <source>
        <dbReference type="ARBA" id="ARBA00023125"/>
    </source>
</evidence>
<dbReference type="GO" id="GO:0030154">
    <property type="term" value="P:cell differentiation"/>
    <property type="evidence" value="ECO:0007669"/>
    <property type="project" value="TreeGrafter"/>
</dbReference>
<keyword evidence="7" id="KW-1185">Reference proteome</keyword>
<keyword evidence="1 3" id="KW-0238">DNA-binding</keyword>
<dbReference type="SMART" id="SM00398">
    <property type="entry name" value="HMG"/>
    <property type="match status" value="1"/>
</dbReference>
<dbReference type="Pfam" id="PF00505">
    <property type="entry name" value="HMG_box"/>
    <property type="match status" value="1"/>
</dbReference>